<evidence type="ECO:0000256" key="13">
    <source>
        <dbReference type="ARBA" id="ARBA00022741"/>
    </source>
</evidence>
<dbReference type="PROSITE" id="PS50113">
    <property type="entry name" value="PAC"/>
    <property type="match status" value="1"/>
</dbReference>
<comment type="catalytic activity">
    <reaction evidence="1">
        <text>ATP + protein L-histidine = ADP + protein N-phospho-L-histidine.</text>
        <dbReference type="EC" id="2.7.13.3"/>
    </reaction>
</comment>
<keyword evidence="17" id="KW-0408">Iron</keyword>
<dbReference type="OrthoDB" id="5401121at2"/>
<evidence type="ECO:0000256" key="12">
    <source>
        <dbReference type="ARBA" id="ARBA00022723"/>
    </source>
</evidence>
<evidence type="ECO:0000256" key="24">
    <source>
        <dbReference type="SAM" id="Phobius"/>
    </source>
</evidence>
<feature type="domain" description="PAC" evidence="26">
    <location>
        <begin position="328"/>
        <end position="379"/>
    </location>
</feature>
<evidence type="ECO:0000259" key="26">
    <source>
        <dbReference type="PROSITE" id="PS50113"/>
    </source>
</evidence>
<dbReference type="PANTHER" id="PTHR24421">
    <property type="entry name" value="NITRATE/NITRITE SENSOR PROTEIN NARX-RELATED"/>
    <property type="match status" value="1"/>
</dbReference>
<dbReference type="Pfam" id="PF07730">
    <property type="entry name" value="HisKA_3"/>
    <property type="match status" value="1"/>
</dbReference>
<keyword evidence="12" id="KW-0479">Metal-binding</keyword>
<reference evidence="27 28" key="1">
    <citation type="journal article" date="2011" name="Stand. Genomic Sci.">
        <title>Complete genome sequence of Haliscomenobacter hydrossis type strain (O).</title>
        <authorList>
            <consortium name="US DOE Joint Genome Institute (JGI-PGF)"/>
            <person name="Daligault H."/>
            <person name="Lapidus A."/>
            <person name="Zeytun A."/>
            <person name="Nolan M."/>
            <person name="Lucas S."/>
            <person name="Del Rio T.G."/>
            <person name="Tice H."/>
            <person name="Cheng J.F."/>
            <person name="Tapia R."/>
            <person name="Han C."/>
            <person name="Goodwin L."/>
            <person name="Pitluck S."/>
            <person name="Liolios K."/>
            <person name="Pagani I."/>
            <person name="Ivanova N."/>
            <person name="Huntemann M."/>
            <person name="Mavromatis K."/>
            <person name="Mikhailova N."/>
            <person name="Pati A."/>
            <person name="Chen A."/>
            <person name="Palaniappan K."/>
            <person name="Land M."/>
            <person name="Hauser L."/>
            <person name="Brambilla E.M."/>
            <person name="Rohde M."/>
            <person name="Verbarg S."/>
            <person name="Goker M."/>
            <person name="Bristow J."/>
            <person name="Eisen J.A."/>
            <person name="Markowitz V."/>
            <person name="Hugenholtz P."/>
            <person name="Kyrpides N.C."/>
            <person name="Klenk H.P."/>
            <person name="Woyke T."/>
        </authorList>
    </citation>
    <scope>NUCLEOTIDE SEQUENCE [LARGE SCALE GENOMIC DNA]</scope>
    <source>
        <strain evidence="28">ATCC 27775 / DSM 1100 / LMG 10767 / O</strain>
    </source>
</reference>
<dbReference type="KEGG" id="hhy:Halhy_4253"/>
<dbReference type="RefSeq" id="WP_013766635.1">
    <property type="nucleotide sequence ID" value="NC_015510.1"/>
</dbReference>
<evidence type="ECO:0000256" key="1">
    <source>
        <dbReference type="ARBA" id="ARBA00000085"/>
    </source>
</evidence>
<evidence type="ECO:0000256" key="21">
    <source>
        <dbReference type="ARBA" id="ARBA00024827"/>
    </source>
</evidence>
<dbReference type="InterPro" id="IPR003594">
    <property type="entry name" value="HATPase_dom"/>
</dbReference>
<reference key="2">
    <citation type="submission" date="2011-04" db="EMBL/GenBank/DDBJ databases">
        <title>Complete sequence of chromosome of Haliscomenobacter hydrossis DSM 1100.</title>
        <authorList>
            <consortium name="US DOE Joint Genome Institute (JGI-PGF)"/>
            <person name="Lucas S."/>
            <person name="Han J."/>
            <person name="Lapidus A."/>
            <person name="Bruce D."/>
            <person name="Goodwin L."/>
            <person name="Pitluck S."/>
            <person name="Peters L."/>
            <person name="Kyrpides N."/>
            <person name="Mavromatis K."/>
            <person name="Ivanova N."/>
            <person name="Ovchinnikova G."/>
            <person name="Pagani I."/>
            <person name="Daligault H."/>
            <person name="Detter J.C."/>
            <person name="Han C."/>
            <person name="Land M."/>
            <person name="Hauser L."/>
            <person name="Markowitz V."/>
            <person name="Cheng J.-F."/>
            <person name="Hugenholtz P."/>
            <person name="Woyke T."/>
            <person name="Wu D."/>
            <person name="Verbarg S."/>
            <person name="Frueling A."/>
            <person name="Brambilla E."/>
            <person name="Klenk H.-P."/>
            <person name="Eisen J.A."/>
        </authorList>
    </citation>
    <scope>NUCLEOTIDE SEQUENCE</scope>
    <source>
        <strain>DSM 1100</strain>
    </source>
</reference>
<keyword evidence="20 24" id="KW-0472">Membrane</keyword>
<evidence type="ECO:0000256" key="9">
    <source>
        <dbReference type="ARBA" id="ARBA00022553"/>
    </source>
</evidence>
<dbReference type="PANTHER" id="PTHR24421:SF10">
    <property type="entry name" value="NITRATE_NITRITE SENSOR PROTEIN NARQ"/>
    <property type="match status" value="1"/>
</dbReference>
<dbReference type="Gene3D" id="1.20.5.1930">
    <property type="match status" value="1"/>
</dbReference>
<dbReference type="PROSITE" id="PS50109">
    <property type="entry name" value="HIS_KIN"/>
    <property type="match status" value="1"/>
</dbReference>
<dbReference type="InterPro" id="IPR005467">
    <property type="entry name" value="His_kinase_dom"/>
</dbReference>
<dbReference type="InterPro" id="IPR036890">
    <property type="entry name" value="HATPase_C_sf"/>
</dbReference>
<dbReference type="Proteomes" id="UP000008461">
    <property type="component" value="Chromosome"/>
</dbReference>
<dbReference type="GO" id="GO:0046872">
    <property type="term" value="F:metal ion binding"/>
    <property type="evidence" value="ECO:0007669"/>
    <property type="project" value="UniProtKB-KW"/>
</dbReference>
<dbReference type="InterPro" id="IPR050482">
    <property type="entry name" value="Sensor_HK_TwoCompSys"/>
</dbReference>
<keyword evidence="9" id="KW-0597">Phosphoprotein</keyword>
<evidence type="ECO:0000256" key="2">
    <source>
        <dbReference type="ARBA" id="ARBA00001966"/>
    </source>
</evidence>
<keyword evidence="7" id="KW-0004">4Fe-4S</keyword>
<comment type="subcellular location">
    <subcellularLocation>
        <location evidence="4">Cytoplasm</location>
    </subcellularLocation>
    <subcellularLocation>
        <location evidence="3">Membrane</location>
        <topology evidence="3">Multi-pass membrane protein</topology>
    </subcellularLocation>
</comment>
<keyword evidence="15" id="KW-0067">ATP-binding</keyword>
<keyword evidence="10" id="KW-0808">Transferase</keyword>
<dbReference type="InterPro" id="IPR011712">
    <property type="entry name" value="Sig_transdc_His_kin_sub3_dim/P"/>
</dbReference>
<dbReference type="NCBIfam" id="TIGR00229">
    <property type="entry name" value="sensory_box"/>
    <property type="match status" value="1"/>
</dbReference>
<evidence type="ECO:0000256" key="23">
    <source>
        <dbReference type="SAM" id="Coils"/>
    </source>
</evidence>
<dbReference type="InterPro" id="IPR000700">
    <property type="entry name" value="PAS-assoc_C"/>
</dbReference>
<dbReference type="STRING" id="760192.Halhy_4253"/>
<dbReference type="AlphaFoldDB" id="F4L721"/>
<keyword evidence="19" id="KW-0411">Iron-sulfur</keyword>
<dbReference type="Pfam" id="PF02518">
    <property type="entry name" value="HATPase_c"/>
    <property type="match status" value="1"/>
</dbReference>
<keyword evidence="13" id="KW-0547">Nucleotide-binding</keyword>
<dbReference type="InterPro" id="IPR035965">
    <property type="entry name" value="PAS-like_dom_sf"/>
</dbReference>
<dbReference type="eggNOG" id="COG4585">
    <property type="taxonomic scope" value="Bacteria"/>
</dbReference>
<protein>
    <recommendedName>
        <fullName evidence="6">Oxygen sensor histidine kinase NreB</fullName>
        <ecNumber evidence="5">2.7.13.3</ecNumber>
    </recommendedName>
    <alternativeName>
        <fullName evidence="22">Nitrogen regulation protein B</fullName>
    </alternativeName>
</protein>
<keyword evidence="18" id="KW-0902">Two-component regulatory system</keyword>
<sequence>MAPLFSHIANETIDSATFSRLRRLYVLALGAIALAIVSGQLLIQEHLRKQTDDSRVVNVAGRQRMLSQRITKQVLLLAAGAQPDSLRNLRQQLRKDIWVWHEAHRGLQAGDVQLGLPGYNSTAVRTMFREVNPHFEAMYGAVRTIADASTAGQSRVDSNLLAQVLRNEKRFVAEMDQIVFQYDAESKAKVNEIKRIEWILLLVALFILLVEFWFIFRPAAIHVREALQRLLHSEQEAKRLAKEMEQLYRAKESSLQELRALTFAVDQAALFANCSTAGQVRYLSEKFRQLLGYEKKPLHGRLSEIISADEAGQQAIDECIQKARSRISTSEIQISTRDGRKLWLEMSVIPVSGGGLAQDLLILCSDITYRKDALQEIERLNQERFDEQMRQQVLRSAQIVEAQEEERKRIARDMHDGIGQMLTALKFNLDALDLSQTEKAQAKLEKLQQLTVKLIQGVRMVTFNLTPPELSDYGIATGLARMAAELSKLTGSNILFENRSNFNGRLDTVVETNLYRITQEAVNNAVKYAQANFILIRISHTEKMLSIVIDDDGKGFDPDEVEQKNDGSGMGLSFMRERMQFIQGRMFIHSEVGEGTRITLNVGLG</sequence>
<evidence type="ECO:0000256" key="14">
    <source>
        <dbReference type="ARBA" id="ARBA00022777"/>
    </source>
</evidence>
<evidence type="ECO:0000256" key="6">
    <source>
        <dbReference type="ARBA" id="ARBA00017322"/>
    </source>
</evidence>
<evidence type="ECO:0000256" key="5">
    <source>
        <dbReference type="ARBA" id="ARBA00012438"/>
    </source>
</evidence>
<evidence type="ECO:0000256" key="11">
    <source>
        <dbReference type="ARBA" id="ARBA00022692"/>
    </source>
</evidence>
<evidence type="ECO:0000256" key="8">
    <source>
        <dbReference type="ARBA" id="ARBA00022490"/>
    </source>
</evidence>
<evidence type="ECO:0000259" key="25">
    <source>
        <dbReference type="PROSITE" id="PS50109"/>
    </source>
</evidence>
<evidence type="ECO:0000256" key="4">
    <source>
        <dbReference type="ARBA" id="ARBA00004496"/>
    </source>
</evidence>
<dbReference type="GO" id="GO:0051539">
    <property type="term" value="F:4 iron, 4 sulfur cluster binding"/>
    <property type="evidence" value="ECO:0007669"/>
    <property type="project" value="UniProtKB-KW"/>
</dbReference>
<dbReference type="SUPFAM" id="SSF55874">
    <property type="entry name" value="ATPase domain of HSP90 chaperone/DNA topoisomerase II/histidine kinase"/>
    <property type="match status" value="1"/>
</dbReference>
<dbReference type="GO" id="GO:0000155">
    <property type="term" value="F:phosphorelay sensor kinase activity"/>
    <property type="evidence" value="ECO:0007669"/>
    <property type="project" value="InterPro"/>
</dbReference>
<dbReference type="EC" id="2.7.13.3" evidence="5"/>
<dbReference type="InterPro" id="IPR004358">
    <property type="entry name" value="Sig_transdc_His_kin-like_C"/>
</dbReference>
<dbReference type="GO" id="GO:0046983">
    <property type="term" value="F:protein dimerization activity"/>
    <property type="evidence" value="ECO:0007669"/>
    <property type="project" value="InterPro"/>
</dbReference>
<dbReference type="Gene3D" id="3.30.450.20">
    <property type="entry name" value="PAS domain"/>
    <property type="match status" value="1"/>
</dbReference>
<evidence type="ECO:0000256" key="19">
    <source>
        <dbReference type="ARBA" id="ARBA00023014"/>
    </source>
</evidence>
<keyword evidence="28" id="KW-1185">Reference proteome</keyword>
<comment type="function">
    <text evidence="21">Member of the two-component regulatory system NreB/NreC involved in the control of dissimilatory nitrate/nitrite reduction in response to oxygen. NreB functions as a direct oxygen sensor histidine kinase which is autophosphorylated, in the absence of oxygen, probably at the conserved histidine residue, and transfers its phosphate group probably to a conserved aspartate residue of NreC. NreB/NreC activates the expression of the nitrate (narGHJI) and nitrite (nir) reductase operons, as well as the putative nitrate transporter gene narT.</text>
</comment>
<evidence type="ECO:0000256" key="3">
    <source>
        <dbReference type="ARBA" id="ARBA00004141"/>
    </source>
</evidence>
<dbReference type="SUPFAM" id="SSF55785">
    <property type="entry name" value="PYP-like sensor domain (PAS domain)"/>
    <property type="match status" value="1"/>
</dbReference>
<dbReference type="Gene3D" id="3.30.565.10">
    <property type="entry name" value="Histidine kinase-like ATPase, C-terminal domain"/>
    <property type="match status" value="1"/>
</dbReference>
<dbReference type="Pfam" id="PF13675">
    <property type="entry name" value="PilJ"/>
    <property type="match status" value="1"/>
</dbReference>
<dbReference type="HOGENOM" id="CLU_039270_0_0_10"/>
<dbReference type="CDD" id="cd00130">
    <property type="entry name" value="PAS"/>
    <property type="match status" value="1"/>
</dbReference>
<dbReference type="CDD" id="cd16917">
    <property type="entry name" value="HATPase_UhpB-NarQ-NarX-like"/>
    <property type="match status" value="1"/>
</dbReference>
<dbReference type="InterPro" id="IPR000014">
    <property type="entry name" value="PAS"/>
</dbReference>
<proteinExistence type="predicted"/>
<gene>
    <name evidence="27" type="ordered locus">Halhy_4253</name>
</gene>
<evidence type="ECO:0000256" key="16">
    <source>
        <dbReference type="ARBA" id="ARBA00022989"/>
    </source>
</evidence>
<dbReference type="Pfam" id="PF13426">
    <property type="entry name" value="PAS_9"/>
    <property type="match status" value="1"/>
</dbReference>
<keyword evidence="11 24" id="KW-0812">Transmembrane</keyword>
<evidence type="ECO:0000256" key="15">
    <source>
        <dbReference type="ARBA" id="ARBA00022840"/>
    </source>
</evidence>
<accession>F4L721</accession>
<evidence type="ECO:0000313" key="28">
    <source>
        <dbReference type="Proteomes" id="UP000008461"/>
    </source>
</evidence>
<evidence type="ECO:0000256" key="17">
    <source>
        <dbReference type="ARBA" id="ARBA00023004"/>
    </source>
</evidence>
<evidence type="ECO:0000256" key="20">
    <source>
        <dbReference type="ARBA" id="ARBA00023136"/>
    </source>
</evidence>
<dbReference type="GO" id="GO:0005737">
    <property type="term" value="C:cytoplasm"/>
    <property type="evidence" value="ECO:0007669"/>
    <property type="project" value="UniProtKB-SubCell"/>
</dbReference>
<evidence type="ECO:0000256" key="18">
    <source>
        <dbReference type="ARBA" id="ARBA00023012"/>
    </source>
</evidence>
<dbReference type="InterPro" id="IPR029095">
    <property type="entry name" value="NarX-like_N"/>
</dbReference>
<feature type="transmembrane region" description="Helical" evidence="24">
    <location>
        <begin position="196"/>
        <end position="216"/>
    </location>
</feature>
<keyword evidence="23" id="KW-0175">Coiled coil</keyword>
<dbReference type="SMART" id="SM00387">
    <property type="entry name" value="HATPase_c"/>
    <property type="match status" value="1"/>
</dbReference>
<dbReference type="GO" id="GO:0016020">
    <property type="term" value="C:membrane"/>
    <property type="evidence" value="ECO:0007669"/>
    <property type="project" value="UniProtKB-SubCell"/>
</dbReference>
<organism evidence="27 28">
    <name type="scientific">Haliscomenobacter hydrossis (strain ATCC 27775 / DSM 1100 / LMG 10767 / O)</name>
    <dbReference type="NCBI Taxonomy" id="760192"/>
    <lineage>
        <taxon>Bacteria</taxon>
        <taxon>Pseudomonadati</taxon>
        <taxon>Bacteroidota</taxon>
        <taxon>Saprospiria</taxon>
        <taxon>Saprospirales</taxon>
        <taxon>Haliscomenobacteraceae</taxon>
        <taxon>Haliscomenobacter</taxon>
    </lineage>
</organism>
<evidence type="ECO:0000256" key="22">
    <source>
        <dbReference type="ARBA" id="ARBA00030800"/>
    </source>
</evidence>
<feature type="coiled-coil region" evidence="23">
    <location>
        <begin position="223"/>
        <end position="261"/>
    </location>
</feature>
<evidence type="ECO:0000256" key="10">
    <source>
        <dbReference type="ARBA" id="ARBA00022679"/>
    </source>
</evidence>
<keyword evidence="14 27" id="KW-0418">Kinase</keyword>
<dbReference type="GO" id="GO:0005524">
    <property type="term" value="F:ATP binding"/>
    <property type="evidence" value="ECO:0007669"/>
    <property type="project" value="UniProtKB-KW"/>
</dbReference>
<comment type="cofactor">
    <cofactor evidence="2">
        <name>[4Fe-4S] cluster</name>
        <dbReference type="ChEBI" id="CHEBI:49883"/>
    </cofactor>
</comment>
<keyword evidence="8" id="KW-0963">Cytoplasm</keyword>
<feature type="transmembrane region" description="Helical" evidence="24">
    <location>
        <begin position="24"/>
        <end position="43"/>
    </location>
</feature>
<dbReference type="PRINTS" id="PR00344">
    <property type="entry name" value="BCTRLSENSOR"/>
</dbReference>
<keyword evidence="16 24" id="KW-1133">Transmembrane helix</keyword>
<evidence type="ECO:0000313" key="27">
    <source>
        <dbReference type="EMBL" id="AEE52097.1"/>
    </source>
</evidence>
<dbReference type="EMBL" id="CP002691">
    <property type="protein sequence ID" value="AEE52097.1"/>
    <property type="molecule type" value="Genomic_DNA"/>
</dbReference>
<evidence type="ECO:0000256" key="7">
    <source>
        <dbReference type="ARBA" id="ARBA00022485"/>
    </source>
</evidence>
<name>F4L721_HALH1</name>
<feature type="domain" description="Histidine kinase" evidence="25">
    <location>
        <begin position="514"/>
        <end position="605"/>
    </location>
</feature>